<reference evidence="1" key="1">
    <citation type="submission" date="2006-12" db="EMBL/GenBank/DDBJ databases">
        <title>Complete sequence of Pyrobaculum islandicum DSM 4184.</title>
        <authorList>
            <person name="Copeland A."/>
            <person name="Lucas S."/>
            <person name="Lapidus A."/>
            <person name="Barry K."/>
            <person name="Detter J.C."/>
            <person name="Glavina del Rio T."/>
            <person name="Dalin E."/>
            <person name="Tice H."/>
            <person name="Pitluck S."/>
            <person name="Meincke L."/>
            <person name="Brettin T."/>
            <person name="Bruce D."/>
            <person name="Han C."/>
            <person name="Tapia R."/>
            <person name="Gilna P."/>
            <person name="Schmutz J."/>
            <person name="Larimer F."/>
            <person name="Land M."/>
            <person name="Hauser L."/>
            <person name="Kyrpides N."/>
            <person name="Mikhailova N."/>
            <person name="Cozen A.E."/>
            <person name="Fitz-Gibbon S.T."/>
            <person name="House C.H."/>
            <person name="Saltikov C."/>
            <person name="Lowe T."/>
            <person name="Richardson P."/>
        </authorList>
    </citation>
    <scope>NUCLEOTIDE SEQUENCE [LARGE SCALE GENOMIC DNA]</scope>
    <source>
        <strain evidence="1">DSM 4184</strain>
    </source>
</reference>
<dbReference type="eggNOG" id="arCOG07046">
    <property type="taxonomic scope" value="Archaea"/>
</dbReference>
<evidence type="ECO:0000313" key="2">
    <source>
        <dbReference type="Proteomes" id="UP000002595"/>
    </source>
</evidence>
<dbReference type="AlphaFoldDB" id="A1RRL3"/>
<accession>A1RRL3</accession>
<keyword evidence="2" id="KW-1185">Reference proteome</keyword>
<proteinExistence type="predicted"/>
<dbReference type="RefSeq" id="WP_011762172.1">
    <property type="nucleotide sequence ID" value="NC_008701.1"/>
</dbReference>
<dbReference type="GeneID" id="4617383"/>
<dbReference type="KEGG" id="pis:Pisl_0417"/>
<dbReference type="EMBL" id="CP000504">
    <property type="protein sequence ID" value="ABL87595.1"/>
    <property type="molecule type" value="Genomic_DNA"/>
</dbReference>
<protein>
    <submittedName>
        <fullName evidence="1">Uncharacterized protein</fullName>
    </submittedName>
</protein>
<gene>
    <name evidence="1" type="ordered locus">Pisl_0417</name>
</gene>
<sequence length="83" mass="9175">MTVDVKYAADIESTISKSYILWPGEEIALSLQPKSGKLTLDISVRQDVPLIGGLHLSREIDIKPDKRREIEYGVLPGMTPSPP</sequence>
<evidence type="ECO:0000313" key="1">
    <source>
        <dbReference type="EMBL" id="ABL87595.1"/>
    </source>
</evidence>
<dbReference type="HOGENOM" id="CLU_2534814_0_0_2"/>
<organism evidence="1 2">
    <name type="scientific">Pyrobaculum islandicum (strain DSM 4184 / JCM 9189 / GEO3)</name>
    <dbReference type="NCBI Taxonomy" id="384616"/>
    <lineage>
        <taxon>Archaea</taxon>
        <taxon>Thermoproteota</taxon>
        <taxon>Thermoprotei</taxon>
        <taxon>Thermoproteales</taxon>
        <taxon>Thermoproteaceae</taxon>
        <taxon>Pyrobaculum</taxon>
    </lineage>
</organism>
<name>A1RRL3_PYRIL</name>
<dbReference type="STRING" id="384616.Pisl_0417"/>
<dbReference type="Proteomes" id="UP000002595">
    <property type="component" value="Chromosome"/>
</dbReference>